<dbReference type="PANTHER" id="PTHR43499">
    <property type="entry name" value="ABC TRANSPORTER I FAMILY MEMBER 1"/>
    <property type="match status" value="1"/>
</dbReference>
<keyword evidence="5" id="KW-0067">ATP-binding</keyword>
<dbReference type="PROSITE" id="PS00211">
    <property type="entry name" value="ABC_TRANSPORTER_1"/>
    <property type="match status" value="1"/>
</dbReference>
<dbReference type="PROSITE" id="PS50893">
    <property type="entry name" value="ABC_TRANSPORTER_2"/>
    <property type="match status" value="1"/>
</dbReference>
<evidence type="ECO:0000313" key="9">
    <source>
        <dbReference type="EMBL" id="NRF71067.1"/>
    </source>
</evidence>
<evidence type="ECO:0000256" key="5">
    <source>
        <dbReference type="ARBA" id="ARBA00022840"/>
    </source>
</evidence>
<dbReference type="SMART" id="SM00382">
    <property type="entry name" value="AAA"/>
    <property type="match status" value="1"/>
</dbReference>
<keyword evidence="2" id="KW-1003">Cell membrane</keyword>
<keyword evidence="3" id="KW-0547">Nucleotide-binding</keyword>
<dbReference type="Proteomes" id="UP000737171">
    <property type="component" value="Unassembled WGS sequence"/>
</dbReference>
<dbReference type="InterPro" id="IPR003593">
    <property type="entry name" value="AAA+_ATPase"/>
</dbReference>
<keyword evidence="10" id="KW-1185">Reference proteome</keyword>
<dbReference type="EMBL" id="JABRWJ010000010">
    <property type="protein sequence ID" value="NRF71067.1"/>
    <property type="molecule type" value="Genomic_DNA"/>
</dbReference>
<protein>
    <submittedName>
        <fullName evidence="9">Cytochrome c biogenesis heme-transporting ATPase CcmA</fullName>
    </submittedName>
</protein>
<gene>
    <name evidence="9" type="primary">ccmA</name>
    <name evidence="9" type="ORF">HLB44_29095</name>
</gene>
<evidence type="ECO:0000256" key="7">
    <source>
        <dbReference type="ARBA" id="ARBA00023136"/>
    </source>
</evidence>
<organism evidence="9 10">
    <name type="scientific">Pseudaquabacterium terrae</name>
    <dbReference type="NCBI Taxonomy" id="2732868"/>
    <lineage>
        <taxon>Bacteria</taxon>
        <taxon>Pseudomonadati</taxon>
        <taxon>Pseudomonadota</taxon>
        <taxon>Betaproteobacteria</taxon>
        <taxon>Burkholderiales</taxon>
        <taxon>Sphaerotilaceae</taxon>
        <taxon>Pseudaquabacterium</taxon>
    </lineage>
</organism>
<keyword evidence="4" id="KW-0201">Cytochrome c-type biogenesis</keyword>
<keyword evidence="7" id="KW-0472">Membrane</keyword>
<evidence type="ECO:0000313" key="10">
    <source>
        <dbReference type="Proteomes" id="UP000737171"/>
    </source>
</evidence>
<dbReference type="RefSeq" id="WP_173131514.1">
    <property type="nucleotide sequence ID" value="NZ_JABRWJ010000010.1"/>
</dbReference>
<dbReference type="NCBIfam" id="NF010061">
    <property type="entry name" value="PRK13538.1"/>
    <property type="match status" value="1"/>
</dbReference>
<dbReference type="Gene3D" id="3.40.50.300">
    <property type="entry name" value="P-loop containing nucleotide triphosphate hydrolases"/>
    <property type="match status" value="1"/>
</dbReference>
<evidence type="ECO:0000259" key="8">
    <source>
        <dbReference type="PROSITE" id="PS50893"/>
    </source>
</evidence>
<name>A0ABX2EQY2_9BURK</name>
<evidence type="ECO:0000256" key="1">
    <source>
        <dbReference type="ARBA" id="ARBA00022448"/>
    </source>
</evidence>
<proteinExistence type="predicted"/>
<reference evidence="9 10" key="1">
    <citation type="submission" date="2020-05" db="EMBL/GenBank/DDBJ databases">
        <title>Aquincola sp. isolate from soil.</title>
        <authorList>
            <person name="Han J."/>
            <person name="Kim D.-U."/>
        </authorList>
    </citation>
    <scope>NUCLEOTIDE SEQUENCE [LARGE SCALE GENOMIC DNA]</scope>
    <source>
        <strain evidence="9 10">S2</strain>
    </source>
</reference>
<dbReference type="InterPro" id="IPR017871">
    <property type="entry name" value="ABC_transporter-like_CS"/>
</dbReference>
<dbReference type="InterPro" id="IPR003439">
    <property type="entry name" value="ABC_transporter-like_ATP-bd"/>
</dbReference>
<dbReference type="Pfam" id="PF00005">
    <property type="entry name" value="ABC_tran"/>
    <property type="match status" value="1"/>
</dbReference>
<feature type="domain" description="ABC transporter" evidence="8">
    <location>
        <begin position="2"/>
        <end position="199"/>
    </location>
</feature>
<keyword evidence="1" id="KW-0813">Transport</keyword>
<dbReference type="NCBIfam" id="TIGR01189">
    <property type="entry name" value="ccmA"/>
    <property type="match status" value="1"/>
</dbReference>
<comment type="caution">
    <text evidence="9">The sequence shown here is derived from an EMBL/GenBank/DDBJ whole genome shotgun (WGS) entry which is preliminary data.</text>
</comment>
<dbReference type="SUPFAM" id="SSF52540">
    <property type="entry name" value="P-loop containing nucleoside triphosphate hydrolases"/>
    <property type="match status" value="1"/>
</dbReference>
<dbReference type="InterPro" id="IPR027417">
    <property type="entry name" value="P-loop_NTPase"/>
</dbReference>
<evidence type="ECO:0000256" key="3">
    <source>
        <dbReference type="ARBA" id="ARBA00022741"/>
    </source>
</evidence>
<evidence type="ECO:0000256" key="6">
    <source>
        <dbReference type="ARBA" id="ARBA00022967"/>
    </source>
</evidence>
<evidence type="ECO:0000256" key="4">
    <source>
        <dbReference type="ARBA" id="ARBA00022748"/>
    </source>
</evidence>
<dbReference type="InterPro" id="IPR005895">
    <property type="entry name" value="ABC_transptr_haem_export_CcmA"/>
</dbReference>
<evidence type="ECO:0000256" key="2">
    <source>
        <dbReference type="ARBA" id="ARBA00022475"/>
    </source>
</evidence>
<sequence length="201" mass="21296">MLTATDLVCCRGERPLFDSLSFTIGAGGWLHVKGENGAGKTTLLRTLAGLAPADRGVVCWYGDEVRPDNAAYRRALVYLGHPAALKDELTALENLALALSLDGMAAGEMALVTALRRVGLSGRETLPVRQLSAGQKRRVLLARLLLRPAALWLLDEPFAALDAEGIVLLCGLIGEQLAGGGIVVLTSHQPVALPNGRELQL</sequence>
<dbReference type="PANTHER" id="PTHR43499:SF1">
    <property type="entry name" value="ABC TRANSPORTER I FAMILY MEMBER 1"/>
    <property type="match status" value="1"/>
</dbReference>
<accession>A0ABX2EQY2</accession>
<keyword evidence="6" id="KW-1278">Translocase</keyword>